<reference evidence="3" key="1">
    <citation type="submission" date="2017-02" db="UniProtKB">
        <authorList>
            <consortium name="WormBaseParasite"/>
        </authorList>
    </citation>
    <scope>IDENTIFICATION</scope>
</reference>
<proteinExistence type="predicted"/>
<protein>
    <submittedName>
        <fullName evidence="3">Ricin B-type lectin domain-containing protein</fullName>
    </submittedName>
</protein>
<evidence type="ECO:0000313" key="2">
    <source>
        <dbReference type="Proteomes" id="UP000267096"/>
    </source>
</evidence>
<sequence length="87" mass="9769">MFKKGSTFQIVNRVGEGSDEDILITDADANKQWSVRKDAIQFPIVSSSSTLQMQYTRTRGNPEVVLLVLFLDGDYFQFSLQFPSASS</sequence>
<reference evidence="1 2" key="2">
    <citation type="submission" date="2018-11" db="EMBL/GenBank/DDBJ databases">
        <authorList>
            <consortium name="Pathogen Informatics"/>
        </authorList>
    </citation>
    <scope>NUCLEOTIDE SEQUENCE [LARGE SCALE GENOMIC DNA]</scope>
</reference>
<gene>
    <name evidence="1" type="ORF">ASIM_LOCUS6209</name>
</gene>
<dbReference type="EMBL" id="UYRR01013187">
    <property type="protein sequence ID" value="VDK26685.1"/>
    <property type="molecule type" value="Genomic_DNA"/>
</dbReference>
<keyword evidence="2" id="KW-1185">Reference proteome</keyword>
<organism evidence="3">
    <name type="scientific">Anisakis simplex</name>
    <name type="common">Herring worm</name>
    <dbReference type="NCBI Taxonomy" id="6269"/>
    <lineage>
        <taxon>Eukaryota</taxon>
        <taxon>Metazoa</taxon>
        <taxon>Ecdysozoa</taxon>
        <taxon>Nematoda</taxon>
        <taxon>Chromadorea</taxon>
        <taxon>Rhabditida</taxon>
        <taxon>Spirurina</taxon>
        <taxon>Ascaridomorpha</taxon>
        <taxon>Ascaridoidea</taxon>
        <taxon>Anisakidae</taxon>
        <taxon>Anisakis</taxon>
        <taxon>Anisakis simplex complex</taxon>
    </lineage>
</organism>
<name>A0A0M3JFM5_ANISI</name>
<evidence type="ECO:0000313" key="1">
    <source>
        <dbReference type="EMBL" id="VDK26685.1"/>
    </source>
</evidence>
<dbReference type="AlphaFoldDB" id="A0A0M3JFM5"/>
<dbReference type="WBParaSite" id="ASIM_0000642701-mRNA-1">
    <property type="protein sequence ID" value="ASIM_0000642701-mRNA-1"/>
    <property type="gene ID" value="ASIM_0000642701"/>
</dbReference>
<evidence type="ECO:0000313" key="3">
    <source>
        <dbReference type="WBParaSite" id="ASIM_0000642701-mRNA-1"/>
    </source>
</evidence>
<accession>A0A0M3JFM5</accession>
<dbReference type="Proteomes" id="UP000267096">
    <property type="component" value="Unassembled WGS sequence"/>
</dbReference>